<feature type="region of interest" description="Disordered" evidence="1">
    <location>
        <begin position="39"/>
        <end position="94"/>
    </location>
</feature>
<comment type="caution">
    <text evidence="2">The sequence shown here is derived from an EMBL/GenBank/DDBJ whole genome shotgun (WGS) entry which is preliminary data.</text>
</comment>
<evidence type="ECO:0000256" key="1">
    <source>
        <dbReference type="SAM" id="MobiDB-lite"/>
    </source>
</evidence>
<dbReference type="EMBL" id="WNME01000001">
    <property type="protein sequence ID" value="MUB61905.1"/>
    <property type="molecule type" value="Genomic_DNA"/>
</dbReference>
<accession>A0AAW9W9R6</accession>
<dbReference type="AlphaFoldDB" id="A0AAW9W9R6"/>
<dbReference type="PROSITE" id="PS51257">
    <property type="entry name" value="PROKAR_LIPOPROTEIN"/>
    <property type="match status" value="1"/>
</dbReference>
<organism evidence="2 3">
    <name type="scientific">Hungatella hathewayi</name>
    <dbReference type="NCBI Taxonomy" id="154046"/>
    <lineage>
        <taxon>Bacteria</taxon>
        <taxon>Bacillati</taxon>
        <taxon>Bacillota</taxon>
        <taxon>Clostridia</taxon>
        <taxon>Lachnospirales</taxon>
        <taxon>Lachnospiraceae</taxon>
        <taxon>Hungatella</taxon>
    </lineage>
</organism>
<evidence type="ECO:0000313" key="2">
    <source>
        <dbReference type="EMBL" id="MUB61905.1"/>
    </source>
</evidence>
<reference evidence="2 3" key="1">
    <citation type="submission" date="2019-09" db="EMBL/GenBank/DDBJ databases">
        <title>Draft genome sequencing of Hungatella hathewayi 123Y-2.</title>
        <authorList>
            <person name="Lv Q."/>
            <person name="Li S."/>
        </authorList>
    </citation>
    <scope>NUCLEOTIDE SEQUENCE [LARGE SCALE GENOMIC DNA]</scope>
    <source>
        <strain evidence="2 3">123Y-2</strain>
    </source>
</reference>
<protein>
    <recommendedName>
        <fullName evidence="4">Lipoprotein</fullName>
    </recommendedName>
</protein>
<gene>
    <name evidence="2" type="ORF">GNE07_02295</name>
</gene>
<sequence length="266" mass="29371">MERLGIGEGKRMRRWLLTAALVCALASGGCASKYTGQENGKAEEQSNQAFAERSQNETAAGQTEAGLPEKNRQEESAETAGETADKQNGTPQDALKLQETVLRGMVWTASEKRMVYNTADNSFAWWCLYGIAAAGAEEGETEISIKTEKLKTYLSVLFEGNTSLPAIPESMSGFITPDEKNDTVVFRLSEAMDGSFTFSEPERIDETHVKIAGVWENGRPEITSPPTVLFYLVNRTGDDYPYTVQYVETEGYICNDILEGDRVFEP</sequence>
<evidence type="ECO:0000313" key="3">
    <source>
        <dbReference type="Proteomes" id="UP000434223"/>
    </source>
</evidence>
<proteinExistence type="predicted"/>
<dbReference type="Proteomes" id="UP000434223">
    <property type="component" value="Unassembled WGS sequence"/>
</dbReference>
<name>A0AAW9W9R6_9FIRM</name>
<evidence type="ECO:0008006" key="4">
    <source>
        <dbReference type="Google" id="ProtNLM"/>
    </source>
</evidence>